<dbReference type="InterPro" id="IPR007792">
    <property type="entry name" value="T4SS_VirB3/TrbD/AvhB"/>
</dbReference>
<feature type="transmembrane region" description="Helical" evidence="5">
    <location>
        <begin position="31"/>
        <end position="48"/>
    </location>
</feature>
<evidence type="ECO:0000256" key="4">
    <source>
        <dbReference type="ARBA" id="ARBA00023136"/>
    </source>
</evidence>
<keyword evidence="3 5" id="KW-1133">Transmembrane helix</keyword>
<dbReference type="KEGG" id="bapi:BBC0122_019180"/>
<dbReference type="Pfam" id="PF05101">
    <property type="entry name" value="VirB3"/>
    <property type="match status" value="1"/>
</dbReference>
<name>A0A1U9MK04_9HYPH</name>
<evidence type="ECO:0000256" key="1">
    <source>
        <dbReference type="ARBA" id="ARBA00004370"/>
    </source>
</evidence>
<dbReference type="Proteomes" id="UP000189632">
    <property type="component" value="Chromosome"/>
</dbReference>
<comment type="subcellular location">
    <subcellularLocation>
        <location evidence="1">Membrane</location>
    </subcellularLocation>
</comment>
<evidence type="ECO:0000313" key="7">
    <source>
        <dbReference type="Proteomes" id="UP000189632"/>
    </source>
</evidence>
<reference evidence="6 7" key="1">
    <citation type="submission" date="2016-11" db="EMBL/GenBank/DDBJ databases">
        <title>Comparative genomics of Bartonella apis.</title>
        <authorList>
            <person name="Engel P."/>
        </authorList>
    </citation>
    <scope>NUCLEOTIDE SEQUENCE [LARGE SCALE GENOMIC DNA]</scope>
    <source>
        <strain evidence="6 7">BBC0122</strain>
    </source>
</reference>
<sequence>MTTNIPLDSELDFYPIATGLTRPSTFKGVPLQYAAICGMLTALGFVFLEDLRLLLIYPVFHAIGYALQIWDNRFIDICFLRFRKGWNVKNVKFWKGNSYHV</sequence>
<keyword evidence="7" id="KW-1185">Reference proteome</keyword>
<evidence type="ECO:0000256" key="5">
    <source>
        <dbReference type="SAM" id="Phobius"/>
    </source>
</evidence>
<proteinExistence type="predicted"/>
<accession>A0A1U9MK04</accession>
<dbReference type="RefSeq" id="WP_188318033.1">
    <property type="nucleotide sequence ID" value="NZ_CAXUOT020000003.1"/>
</dbReference>
<gene>
    <name evidence="6" type="ORF">BBC0122_019180</name>
</gene>
<organism evidence="6 7">
    <name type="scientific">Bartonella choladocola</name>
    <dbReference type="NCBI Taxonomy" id="2750995"/>
    <lineage>
        <taxon>Bacteria</taxon>
        <taxon>Pseudomonadati</taxon>
        <taxon>Pseudomonadota</taxon>
        <taxon>Alphaproteobacteria</taxon>
        <taxon>Hyphomicrobiales</taxon>
        <taxon>Bartonellaceae</taxon>
        <taxon>Bartonella</taxon>
    </lineage>
</organism>
<evidence type="ECO:0000256" key="2">
    <source>
        <dbReference type="ARBA" id="ARBA00022692"/>
    </source>
</evidence>
<dbReference type="EMBL" id="CP015625">
    <property type="protein sequence ID" value="AQT48012.1"/>
    <property type="molecule type" value="Genomic_DNA"/>
</dbReference>
<evidence type="ECO:0000313" key="6">
    <source>
        <dbReference type="EMBL" id="AQT48012.1"/>
    </source>
</evidence>
<keyword evidence="2 5" id="KW-0812">Transmembrane</keyword>
<dbReference type="GO" id="GO:0016020">
    <property type="term" value="C:membrane"/>
    <property type="evidence" value="ECO:0007669"/>
    <property type="project" value="UniProtKB-SubCell"/>
</dbReference>
<dbReference type="AlphaFoldDB" id="A0A1U9MK04"/>
<keyword evidence="4 5" id="KW-0472">Membrane</keyword>
<evidence type="ECO:0000256" key="3">
    <source>
        <dbReference type="ARBA" id="ARBA00022989"/>
    </source>
</evidence>
<protein>
    <submittedName>
        <fullName evidence="6">Type IV secretory pathway, VirB3 component</fullName>
    </submittedName>
</protein>